<dbReference type="GO" id="GO:0000155">
    <property type="term" value="F:phosphorelay sensor kinase activity"/>
    <property type="evidence" value="ECO:0007669"/>
    <property type="project" value="InterPro"/>
</dbReference>
<gene>
    <name evidence="17" type="ORF">NATSA_04500</name>
</gene>
<keyword evidence="5 12" id="KW-0597">Phosphoprotein</keyword>
<evidence type="ECO:0000256" key="12">
    <source>
        <dbReference type="PROSITE-ProRule" id="PRU00110"/>
    </source>
</evidence>
<dbReference type="InterPro" id="IPR036061">
    <property type="entry name" value="CheW-like_dom_sf"/>
</dbReference>
<dbReference type="CDD" id="cd16916">
    <property type="entry name" value="HATPase_CheA-like"/>
    <property type="match status" value="1"/>
</dbReference>
<evidence type="ECO:0000259" key="15">
    <source>
        <dbReference type="PROSITE" id="PS50851"/>
    </source>
</evidence>
<evidence type="ECO:0000256" key="6">
    <source>
        <dbReference type="ARBA" id="ARBA00022679"/>
    </source>
</evidence>
<comment type="function">
    <text evidence="11">Involved in the transmission of sensory signals from the chemoreceptors to the flagellar motors. CheA is autophosphorylated; it can transfer its phosphate group to either CheB or CheY.</text>
</comment>
<dbReference type="Pfam" id="PF02895">
    <property type="entry name" value="H-kinase_dim"/>
    <property type="match status" value="1"/>
</dbReference>
<organism evidence="17 18">
    <name type="scientific">Natronogracilivirga saccharolytica</name>
    <dbReference type="NCBI Taxonomy" id="2812953"/>
    <lineage>
        <taxon>Bacteria</taxon>
        <taxon>Pseudomonadati</taxon>
        <taxon>Balneolota</taxon>
        <taxon>Balneolia</taxon>
        <taxon>Balneolales</taxon>
        <taxon>Cyclonatronaceae</taxon>
        <taxon>Natronogracilivirga</taxon>
    </lineage>
</organism>
<feature type="domain" description="HPt" evidence="16">
    <location>
        <begin position="321"/>
        <end position="425"/>
    </location>
</feature>
<dbReference type="SUPFAM" id="SSF50341">
    <property type="entry name" value="CheW-like"/>
    <property type="match status" value="1"/>
</dbReference>
<keyword evidence="7" id="KW-0547">Nucleotide-binding</keyword>
<dbReference type="InterPro" id="IPR005467">
    <property type="entry name" value="His_kinase_dom"/>
</dbReference>
<dbReference type="InterPro" id="IPR004358">
    <property type="entry name" value="Sig_transdc_His_kin-like_C"/>
</dbReference>
<dbReference type="Proteomes" id="UP000673975">
    <property type="component" value="Unassembled WGS sequence"/>
</dbReference>
<keyword evidence="6" id="KW-0808">Transferase</keyword>
<feature type="region of interest" description="Disordered" evidence="13">
    <location>
        <begin position="115"/>
        <end position="172"/>
    </location>
</feature>
<dbReference type="InterPro" id="IPR008207">
    <property type="entry name" value="Sig_transdc_His_kin_Hpt_dom"/>
</dbReference>
<evidence type="ECO:0000259" key="14">
    <source>
        <dbReference type="PROSITE" id="PS50109"/>
    </source>
</evidence>
<dbReference type="PANTHER" id="PTHR43395:SF10">
    <property type="entry name" value="CHEMOTAXIS PROTEIN CHEA"/>
    <property type="match status" value="1"/>
</dbReference>
<dbReference type="Gene3D" id="1.10.287.560">
    <property type="entry name" value="Histidine kinase CheA-like, homodimeric domain"/>
    <property type="match status" value="1"/>
</dbReference>
<evidence type="ECO:0000256" key="3">
    <source>
        <dbReference type="ARBA" id="ARBA00021495"/>
    </source>
</evidence>
<dbReference type="AlphaFoldDB" id="A0A8J7RHG8"/>
<dbReference type="EMBL" id="JAFIDN010000003">
    <property type="protein sequence ID" value="MBP3191920.1"/>
    <property type="molecule type" value="Genomic_DNA"/>
</dbReference>
<feature type="modified residue" description="Phosphohistidine" evidence="12">
    <location>
        <position position="368"/>
    </location>
</feature>
<dbReference type="Gene3D" id="2.30.30.40">
    <property type="entry name" value="SH3 Domains"/>
    <property type="match status" value="1"/>
</dbReference>
<evidence type="ECO:0000259" key="16">
    <source>
        <dbReference type="PROSITE" id="PS50894"/>
    </source>
</evidence>
<dbReference type="SUPFAM" id="SSF47384">
    <property type="entry name" value="Homodimeric domain of signal transducing histidine kinase"/>
    <property type="match status" value="1"/>
</dbReference>
<keyword evidence="8" id="KW-0418">Kinase</keyword>
<keyword evidence="4" id="KW-0145">Chemotaxis</keyword>
<dbReference type="PROSITE" id="PS50894">
    <property type="entry name" value="HPT"/>
    <property type="match status" value="1"/>
</dbReference>
<dbReference type="SUPFAM" id="SSF47226">
    <property type="entry name" value="Histidine-containing phosphotransfer domain, HPT domain"/>
    <property type="match status" value="1"/>
</dbReference>
<evidence type="ECO:0000256" key="11">
    <source>
        <dbReference type="ARBA" id="ARBA00035100"/>
    </source>
</evidence>
<dbReference type="Gene3D" id="1.20.120.160">
    <property type="entry name" value="HPT domain"/>
    <property type="match status" value="1"/>
</dbReference>
<dbReference type="SMART" id="SM00073">
    <property type="entry name" value="HPT"/>
    <property type="match status" value="1"/>
</dbReference>
<keyword evidence="18" id="KW-1185">Reference proteome</keyword>
<dbReference type="SMART" id="SM00387">
    <property type="entry name" value="HATPase_c"/>
    <property type="match status" value="1"/>
</dbReference>
<dbReference type="Gene3D" id="3.30.565.10">
    <property type="entry name" value="Histidine kinase-like ATPase, C-terminal domain"/>
    <property type="match status" value="1"/>
</dbReference>
<name>A0A8J7RHG8_9BACT</name>
<dbReference type="InterPro" id="IPR002545">
    <property type="entry name" value="CheW-lke_dom"/>
</dbReference>
<feature type="domain" description="CheW-like" evidence="15">
    <location>
        <begin position="812"/>
        <end position="942"/>
    </location>
</feature>
<dbReference type="CDD" id="cd00088">
    <property type="entry name" value="HPT"/>
    <property type="match status" value="1"/>
</dbReference>
<dbReference type="SUPFAM" id="SSF55874">
    <property type="entry name" value="ATPase domain of HSP90 chaperone/DNA topoisomerase II/histidine kinase"/>
    <property type="match status" value="1"/>
</dbReference>
<dbReference type="InterPro" id="IPR051315">
    <property type="entry name" value="Bact_Chemotaxis_CheA"/>
</dbReference>
<dbReference type="PROSITE" id="PS50109">
    <property type="entry name" value="HIS_KIN"/>
    <property type="match status" value="1"/>
</dbReference>
<feature type="compositionally biased region" description="Acidic residues" evidence="13">
    <location>
        <begin position="151"/>
        <end position="163"/>
    </location>
</feature>
<feature type="domain" description="Histidine kinase" evidence="14">
    <location>
        <begin position="612"/>
        <end position="810"/>
    </location>
</feature>
<dbReference type="FunFam" id="3.30.565.10:FF:000016">
    <property type="entry name" value="Chemotaxis protein CheA, putative"/>
    <property type="match status" value="1"/>
</dbReference>
<evidence type="ECO:0000256" key="10">
    <source>
        <dbReference type="ARBA" id="ARBA00023012"/>
    </source>
</evidence>
<evidence type="ECO:0000313" key="18">
    <source>
        <dbReference type="Proteomes" id="UP000673975"/>
    </source>
</evidence>
<evidence type="ECO:0000256" key="13">
    <source>
        <dbReference type="SAM" id="MobiDB-lite"/>
    </source>
</evidence>
<dbReference type="Pfam" id="PF01627">
    <property type="entry name" value="Hpt"/>
    <property type="match status" value="1"/>
</dbReference>
<dbReference type="InterPro" id="IPR004105">
    <property type="entry name" value="CheA-like_dim"/>
</dbReference>
<dbReference type="InterPro" id="IPR036097">
    <property type="entry name" value="HisK_dim/P_sf"/>
</dbReference>
<dbReference type="InterPro" id="IPR037006">
    <property type="entry name" value="CheA-like_homodim_sf"/>
</dbReference>
<feature type="region of interest" description="Disordered" evidence="13">
    <location>
        <begin position="461"/>
        <end position="564"/>
    </location>
</feature>
<dbReference type="GO" id="GO:0006935">
    <property type="term" value="P:chemotaxis"/>
    <property type="evidence" value="ECO:0007669"/>
    <property type="project" value="UniProtKB-KW"/>
</dbReference>
<reference evidence="17" key="1">
    <citation type="submission" date="2021-02" db="EMBL/GenBank/DDBJ databases">
        <title>Natronogracilivirga saccharolytica gen. nov. sp. nov. a new anaerobic, haloalkiliphilic carbohydrate-fermenting bacterium from soda lake and proposing of Cyclonatronumiaceae fam. nov. in the phylum Balneolaeota.</title>
        <authorList>
            <person name="Zhilina T.N."/>
            <person name="Sorokin D.Y."/>
            <person name="Zavarzina D.G."/>
            <person name="Toshchakov S.V."/>
            <person name="Kublanov I.V."/>
        </authorList>
    </citation>
    <scope>NUCLEOTIDE SEQUENCE</scope>
    <source>
        <strain evidence="17">Z-1702</strain>
    </source>
</reference>
<accession>A0A8J7RHG8</accession>
<proteinExistence type="predicted"/>
<dbReference type="PRINTS" id="PR00344">
    <property type="entry name" value="BCTRLSENSOR"/>
</dbReference>
<evidence type="ECO:0000256" key="7">
    <source>
        <dbReference type="ARBA" id="ARBA00022741"/>
    </source>
</evidence>
<sequence>MGDANDKCVRSLEEIMRTLADVWPGDRDNIMQAGARLEGTIEEFEGKSTLLNELIGLAWKALIHLYEKDDFFFSIRVATLQAVNTIREFAVHDGDIAVEVFEKASSDLQKALAGEAESAISEGEAAAPAESEMSADPAPQNEKKQSPADPAGEEALGDDEDHGEPDTQTGAEIPEVTLSDLASVIMQLPDDTLSAAHIEQIANLVSFLKEHCRPPICAVLSDIQETIAGLEGREPEDPAGFLSDLSAKVDKAVQLDMNDELGQEEQSPGADGKETADQQAESGRITDISQQSVDDPQPEINEQAEGGQQTGDSYSRDFTVPDDLDVTLLTDFITECNEQIEEAESALLDLETSPDDDELIHKVFRSFHTIKGTSAFMGLTPVSEFAHAVETLLDMVRDDHIPYDSACADITLNAIDIVKSFLEKSEQLSGGDVLSMPEEYPPMMRTLIQIAEFGKKPEQALAEETGSGARKQAGPASSESNSEPKKEQTAGDAEDSGLDVSGEAAGDPVQSDRSAPEKSANAPTGSPDTPAENDRNGAPSGNREADGPGANGSPKSSKARAESDVTVRVNVERLDRVIDMVGELVIAHSVVAQDSNIAADPDLSRKVTHSTKILRELQDTSLTLRMVPLKATFQKMNRLVRDLSKKSGKTVSYATEGEDTEIDRNMVDIINEPLVHLLRNALDHGIEDAETRQKKGKSGIAKIWLRAFQAGGKVIIEIEDDGKGLDKDKILSKAVSKGLVEPNKKLTDSEIYKLIFLPGFSTAEKVSDLSGRGVGMDVVRKSIDRLQGKVDVSSRPGEGTKISLELPFTLAITDGMLVRIGSQQFIVPTINIDMTFRAEQDDLFTVLGDSEHVRFRGDSIPVIRLHRMFGITDAVEDVREATLMVINNNKKKYALLVDEVVGQQQLVGKSIDMPVKMRNISGGAILGDGRVGLILDTVALLN</sequence>
<dbReference type="SMART" id="SM00260">
    <property type="entry name" value="CheW"/>
    <property type="match status" value="1"/>
</dbReference>
<dbReference type="EC" id="2.7.13.3" evidence="2"/>
<feature type="compositionally biased region" description="Polar residues" evidence="13">
    <location>
        <begin position="277"/>
        <end position="294"/>
    </location>
</feature>
<dbReference type="Pfam" id="PF02518">
    <property type="entry name" value="HATPase_c"/>
    <property type="match status" value="1"/>
</dbReference>
<feature type="compositionally biased region" description="Low complexity" evidence="13">
    <location>
        <begin position="115"/>
        <end position="139"/>
    </location>
</feature>
<dbReference type="GO" id="GO:0005737">
    <property type="term" value="C:cytoplasm"/>
    <property type="evidence" value="ECO:0007669"/>
    <property type="project" value="InterPro"/>
</dbReference>
<keyword evidence="10" id="KW-0902">Two-component regulatory system</keyword>
<keyword evidence="9" id="KW-0067">ATP-binding</keyword>
<dbReference type="PANTHER" id="PTHR43395">
    <property type="entry name" value="SENSOR HISTIDINE KINASE CHEA"/>
    <property type="match status" value="1"/>
</dbReference>
<feature type="region of interest" description="Disordered" evidence="13">
    <location>
        <begin position="261"/>
        <end position="317"/>
    </location>
</feature>
<dbReference type="SMART" id="SM01231">
    <property type="entry name" value="H-kinase_dim"/>
    <property type="match status" value="1"/>
</dbReference>
<evidence type="ECO:0000313" key="17">
    <source>
        <dbReference type="EMBL" id="MBP3191920.1"/>
    </source>
</evidence>
<evidence type="ECO:0000256" key="4">
    <source>
        <dbReference type="ARBA" id="ARBA00022500"/>
    </source>
</evidence>
<dbReference type="InterPro" id="IPR036641">
    <property type="entry name" value="HPT_dom_sf"/>
</dbReference>
<evidence type="ECO:0000256" key="8">
    <source>
        <dbReference type="ARBA" id="ARBA00022777"/>
    </source>
</evidence>
<dbReference type="RefSeq" id="WP_210510821.1">
    <property type="nucleotide sequence ID" value="NZ_JAFIDN010000003.1"/>
</dbReference>
<dbReference type="GO" id="GO:0005524">
    <property type="term" value="F:ATP binding"/>
    <property type="evidence" value="ECO:0007669"/>
    <property type="project" value="UniProtKB-KW"/>
</dbReference>
<evidence type="ECO:0000256" key="1">
    <source>
        <dbReference type="ARBA" id="ARBA00000085"/>
    </source>
</evidence>
<comment type="caution">
    <text evidence="17">The sequence shown here is derived from an EMBL/GenBank/DDBJ whole genome shotgun (WGS) entry which is preliminary data.</text>
</comment>
<protein>
    <recommendedName>
        <fullName evidence="3">Chemotaxis protein CheA</fullName>
        <ecNumber evidence="2">2.7.13.3</ecNumber>
    </recommendedName>
</protein>
<comment type="catalytic activity">
    <reaction evidence="1">
        <text>ATP + protein L-histidine = ADP + protein N-phospho-L-histidine.</text>
        <dbReference type="EC" id="2.7.13.3"/>
    </reaction>
</comment>
<dbReference type="Pfam" id="PF01584">
    <property type="entry name" value="CheW"/>
    <property type="match status" value="1"/>
</dbReference>
<dbReference type="CDD" id="cd00731">
    <property type="entry name" value="CheA_reg"/>
    <property type="match status" value="1"/>
</dbReference>
<evidence type="ECO:0000256" key="5">
    <source>
        <dbReference type="ARBA" id="ARBA00022553"/>
    </source>
</evidence>
<dbReference type="PROSITE" id="PS50851">
    <property type="entry name" value="CHEW"/>
    <property type="match status" value="1"/>
</dbReference>
<dbReference type="InterPro" id="IPR003594">
    <property type="entry name" value="HATPase_dom"/>
</dbReference>
<evidence type="ECO:0000256" key="9">
    <source>
        <dbReference type="ARBA" id="ARBA00022840"/>
    </source>
</evidence>
<evidence type="ECO:0000256" key="2">
    <source>
        <dbReference type="ARBA" id="ARBA00012438"/>
    </source>
</evidence>
<dbReference type="InterPro" id="IPR036890">
    <property type="entry name" value="HATPase_C_sf"/>
</dbReference>